<dbReference type="Gene3D" id="3.40.50.720">
    <property type="entry name" value="NAD(P)-binding Rossmann-like Domain"/>
    <property type="match status" value="1"/>
</dbReference>
<proteinExistence type="predicted"/>
<reference evidence="2" key="1">
    <citation type="journal article" date="2023" name="Mol. Phylogenet. Evol.">
        <title>Genome-scale phylogeny and comparative genomics of the fungal order Sordariales.</title>
        <authorList>
            <person name="Hensen N."/>
            <person name="Bonometti L."/>
            <person name="Westerberg I."/>
            <person name="Brannstrom I.O."/>
            <person name="Guillou S."/>
            <person name="Cros-Aarteil S."/>
            <person name="Calhoun S."/>
            <person name="Haridas S."/>
            <person name="Kuo A."/>
            <person name="Mondo S."/>
            <person name="Pangilinan J."/>
            <person name="Riley R."/>
            <person name="LaButti K."/>
            <person name="Andreopoulos B."/>
            <person name="Lipzen A."/>
            <person name="Chen C."/>
            <person name="Yan M."/>
            <person name="Daum C."/>
            <person name="Ng V."/>
            <person name="Clum A."/>
            <person name="Steindorff A."/>
            <person name="Ohm R.A."/>
            <person name="Martin F."/>
            <person name="Silar P."/>
            <person name="Natvig D.O."/>
            <person name="Lalanne C."/>
            <person name="Gautier V."/>
            <person name="Ament-Velasquez S.L."/>
            <person name="Kruys A."/>
            <person name="Hutchinson M.I."/>
            <person name="Powell A.J."/>
            <person name="Barry K."/>
            <person name="Miller A.N."/>
            <person name="Grigoriev I.V."/>
            <person name="Debuchy R."/>
            <person name="Gladieux P."/>
            <person name="Hiltunen Thoren M."/>
            <person name="Johannesson H."/>
        </authorList>
    </citation>
    <scope>NUCLEOTIDE SEQUENCE [LARGE SCALE GENOMIC DNA]</scope>
    <source>
        <strain evidence="2">CBS 340.73</strain>
    </source>
</reference>
<comment type="caution">
    <text evidence="1">The sequence shown here is derived from an EMBL/GenBank/DDBJ whole genome shotgun (WGS) entry which is preliminary data.</text>
</comment>
<keyword evidence="2" id="KW-1185">Reference proteome</keyword>
<dbReference type="AlphaFoldDB" id="A0AAN6N2R3"/>
<name>A0AAN6N2R3_9PEZI</name>
<dbReference type="EMBL" id="MU853836">
    <property type="protein sequence ID" value="KAK3938122.1"/>
    <property type="molecule type" value="Genomic_DNA"/>
</dbReference>
<evidence type="ECO:0000313" key="2">
    <source>
        <dbReference type="Proteomes" id="UP001303473"/>
    </source>
</evidence>
<evidence type="ECO:0000313" key="1">
    <source>
        <dbReference type="EMBL" id="KAK3938122.1"/>
    </source>
</evidence>
<dbReference type="PANTHER" id="PTHR14097">
    <property type="entry name" value="OXIDOREDUCTASE HTATIP2"/>
    <property type="match status" value="1"/>
</dbReference>
<dbReference type="SUPFAM" id="SSF51735">
    <property type="entry name" value="NAD(P)-binding Rossmann-fold domains"/>
    <property type="match status" value="1"/>
</dbReference>
<dbReference type="InterPro" id="IPR036291">
    <property type="entry name" value="NAD(P)-bd_dom_sf"/>
</dbReference>
<gene>
    <name evidence="1" type="ORF">QBC46DRAFT_169373</name>
</gene>
<sequence>MHLILTGATGLVGSAVLDSMLRIPDITKISILARRPVQMAEDAKDPRVNVIIHPDFAVYDSDVLEKLKGAKGCVWALGISQTQVNAEEYVKITKTFALNAATAFQTLPSENGEPFNFVYVSGAGATTEPGRFSQIFARVKGETELALAEMRKANPMFHALSARPAAVDPSAHPAIKPYIPTPPLALRMMWPVLGPPIKAFYKGMHSPTEHLGRVLAELAMGRHNTDQITRGHGGNGKDVHMIGQFPILENTALRRFAGL</sequence>
<accession>A0AAN6N2R3</accession>
<organism evidence="1 2">
    <name type="scientific">Diplogelasinospora grovesii</name>
    <dbReference type="NCBI Taxonomy" id="303347"/>
    <lineage>
        <taxon>Eukaryota</taxon>
        <taxon>Fungi</taxon>
        <taxon>Dikarya</taxon>
        <taxon>Ascomycota</taxon>
        <taxon>Pezizomycotina</taxon>
        <taxon>Sordariomycetes</taxon>
        <taxon>Sordariomycetidae</taxon>
        <taxon>Sordariales</taxon>
        <taxon>Diplogelasinosporaceae</taxon>
        <taxon>Diplogelasinospora</taxon>
    </lineage>
</organism>
<dbReference type="PANTHER" id="PTHR14097:SF8">
    <property type="entry name" value="NAD(P)-BINDING DOMAIN-CONTAINING PROTEIN"/>
    <property type="match status" value="1"/>
</dbReference>
<dbReference type="Proteomes" id="UP001303473">
    <property type="component" value="Unassembled WGS sequence"/>
</dbReference>
<protein>
    <recommendedName>
        <fullName evidence="3">Nucleoside-diphosphate-sugar epimerase</fullName>
    </recommendedName>
</protein>
<evidence type="ECO:0008006" key="3">
    <source>
        <dbReference type="Google" id="ProtNLM"/>
    </source>
</evidence>